<dbReference type="PROSITE" id="PS50082">
    <property type="entry name" value="WD_REPEATS_2"/>
    <property type="match status" value="4"/>
</dbReference>
<evidence type="ECO:0000256" key="2">
    <source>
        <dbReference type="ARBA" id="ARBA00022737"/>
    </source>
</evidence>
<dbReference type="SMART" id="SM00320">
    <property type="entry name" value="WD40"/>
    <property type="match status" value="6"/>
</dbReference>
<dbReference type="Pfam" id="PF00400">
    <property type="entry name" value="WD40"/>
    <property type="match status" value="4"/>
</dbReference>
<dbReference type="FunFam" id="2.130.10.10:FF:000960">
    <property type="entry name" value="LEC14B protein-like isoform X1"/>
    <property type="match status" value="1"/>
</dbReference>
<organism evidence="6">
    <name type="scientific">Cucumis melo</name>
    <name type="common">Muskmelon</name>
    <dbReference type="NCBI Taxonomy" id="3656"/>
    <lineage>
        <taxon>Eukaryota</taxon>
        <taxon>Viridiplantae</taxon>
        <taxon>Streptophyta</taxon>
        <taxon>Embryophyta</taxon>
        <taxon>Tracheophyta</taxon>
        <taxon>Spermatophyta</taxon>
        <taxon>Magnoliopsida</taxon>
        <taxon>eudicotyledons</taxon>
        <taxon>Gunneridae</taxon>
        <taxon>Pentapetalae</taxon>
        <taxon>rosids</taxon>
        <taxon>fabids</taxon>
        <taxon>Cucurbitales</taxon>
        <taxon>Cucurbitaceae</taxon>
        <taxon>Benincaseae</taxon>
        <taxon>Cucumis</taxon>
    </lineage>
</organism>
<dbReference type="InterPro" id="IPR036322">
    <property type="entry name" value="WD40_repeat_dom_sf"/>
</dbReference>
<dbReference type="EnsemblPlants" id="MELO3C015879.2.1">
    <property type="protein sequence ID" value="MELO3C015879.2.1"/>
    <property type="gene ID" value="MELO3C015879.2"/>
</dbReference>
<dbReference type="Gramene" id="MELO3C015879.2.1">
    <property type="protein sequence ID" value="MELO3C015879.2.1"/>
    <property type="gene ID" value="MELO3C015879.2"/>
</dbReference>
<dbReference type="FunFam" id="2.130.10.10:FF:000492">
    <property type="entry name" value="LEC14B homolog isoform X2"/>
    <property type="match status" value="1"/>
</dbReference>
<evidence type="ECO:0000256" key="1">
    <source>
        <dbReference type="ARBA" id="ARBA00022574"/>
    </source>
</evidence>
<keyword evidence="1 4" id="KW-0853">WD repeat</keyword>
<dbReference type="InterPro" id="IPR015943">
    <property type="entry name" value="WD40/YVTN_repeat-like_dom_sf"/>
</dbReference>
<accession>A0A9I9DBG6</accession>
<dbReference type="PANTHER" id="PTHR19847:SF27">
    <property type="entry name" value="LEC14B HOMOLOG"/>
    <property type="match status" value="1"/>
</dbReference>
<dbReference type="FunFam" id="2.130.10.10:FF:001117">
    <property type="entry name" value="DDB1 and CUL4-associated factor 11"/>
    <property type="match status" value="1"/>
</dbReference>
<dbReference type="Gene3D" id="2.130.10.10">
    <property type="entry name" value="YVTN repeat-like/Quinoprotein amine dehydrogenase"/>
    <property type="match status" value="3"/>
</dbReference>
<feature type="repeat" description="WD" evidence="4">
    <location>
        <begin position="263"/>
        <end position="296"/>
    </location>
</feature>
<dbReference type="InterPro" id="IPR001680">
    <property type="entry name" value="WD40_rpt"/>
</dbReference>
<dbReference type="InterPro" id="IPR017399">
    <property type="entry name" value="DCAF11/LEC14B"/>
</dbReference>
<feature type="repeat" description="WD" evidence="4">
    <location>
        <begin position="439"/>
        <end position="471"/>
    </location>
</feature>
<dbReference type="SUPFAM" id="SSF50978">
    <property type="entry name" value="WD40 repeat-like"/>
    <property type="match status" value="1"/>
</dbReference>
<dbReference type="PRINTS" id="PR00320">
    <property type="entry name" value="GPROTEINBRPT"/>
</dbReference>
<evidence type="ECO:0000256" key="3">
    <source>
        <dbReference type="PIRNR" id="PIRNR038135"/>
    </source>
</evidence>
<dbReference type="PANTHER" id="PTHR19847">
    <property type="entry name" value="DDB1- AND CUL4-ASSOCIATED FACTOR 11"/>
    <property type="match status" value="1"/>
</dbReference>
<feature type="repeat" description="WD" evidence="4">
    <location>
        <begin position="228"/>
        <end position="262"/>
    </location>
</feature>
<dbReference type="InterPro" id="IPR020472">
    <property type="entry name" value="WD40_PAC1"/>
</dbReference>
<protein>
    <recommendedName>
        <fullName evidence="3">LEC14B homolog</fullName>
    </recommendedName>
</protein>
<keyword evidence="2" id="KW-0677">Repeat</keyword>
<sequence>MYGIPSWAIIGDMGYALSRLEIGSDCDGDMSTSASGEGQVSNKPLNNLDDEIAQLTRMKSGPSAHLSQVLPGKPEVYISPVKMLAGRECNYSGKGRFSAGDCCHVLSRYLPVNGPWLVDQMTSRAYVSQFSSDGSLFVAGFQGSHIRIYNVDSGWKVQKNILAKSLRWTITDTSLSPDQRFLVYASMSPIIHIVNVTSAETESLANVTEVHEGLDFCAHGDGRDSFGIFSVKFSTDGRELVAGSSDDSIYVYDLETNKLSLRILAHRSDVNTVCFADETGHLVYSGSDDTFCKVWDRRCFISKGKAAGILEGHVEGITFIDSRGDGRYLISNGKDQTIKLWDIRKMSNNATQYVLFRYNRPRNYDWDYRWMDYPPHAKNLMHPRDRSVATYKGHSVLRTLIRCYFSPEYSTGQKYIYTGSHNSCVYIYDLLTGVLVATLKHHKSPVRDCSWHPQYPMLVSSSWDGDVVKWEFPGSGEAPTPPNKKRVRRRHFY</sequence>
<feature type="region of interest" description="Disordered" evidence="5">
    <location>
        <begin position="474"/>
        <end position="493"/>
    </location>
</feature>
<dbReference type="GO" id="GO:0043161">
    <property type="term" value="P:proteasome-mediated ubiquitin-dependent protein catabolic process"/>
    <property type="evidence" value="ECO:0007669"/>
    <property type="project" value="TreeGrafter"/>
</dbReference>
<reference evidence="6" key="1">
    <citation type="submission" date="2023-03" db="UniProtKB">
        <authorList>
            <consortium name="EnsemblPlants"/>
        </authorList>
    </citation>
    <scope>IDENTIFICATION</scope>
</reference>
<evidence type="ECO:0000256" key="4">
    <source>
        <dbReference type="PROSITE-ProRule" id="PRU00221"/>
    </source>
</evidence>
<proteinExistence type="inferred from homology"/>
<name>A0A9I9DBG6_CUCME</name>
<dbReference type="AlphaFoldDB" id="A0A9I9DBG6"/>
<dbReference type="PROSITE" id="PS50294">
    <property type="entry name" value="WD_REPEATS_REGION"/>
    <property type="match status" value="3"/>
</dbReference>
<feature type="compositionally biased region" description="Basic residues" evidence="5">
    <location>
        <begin position="483"/>
        <end position="493"/>
    </location>
</feature>
<comment type="similarity">
    <text evidence="3">Belongs to the WD repeat LEC14B family.</text>
</comment>
<dbReference type="InterPro" id="IPR051859">
    <property type="entry name" value="DCAF"/>
</dbReference>
<feature type="repeat" description="WD" evidence="4">
    <location>
        <begin position="310"/>
        <end position="351"/>
    </location>
</feature>
<evidence type="ECO:0000313" key="6">
    <source>
        <dbReference type="EnsemblPlants" id="MELO3C015879.2.1"/>
    </source>
</evidence>
<evidence type="ECO:0000256" key="5">
    <source>
        <dbReference type="SAM" id="MobiDB-lite"/>
    </source>
</evidence>
<dbReference type="GO" id="GO:0080008">
    <property type="term" value="C:Cul4-RING E3 ubiquitin ligase complex"/>
    <property type="evidence" value="ECO:0007669"/>
    <property type="project" value="TreeGrafter"/>
</dbReference>
<dbReference type="PIRSF" id="PIRSF038135">
    <property type="entry name" value="WD_repeat_p23"/>
    <property type="match status" value="1"/>
</dbReference>